<sequence length="229" mass="26310">MNLNNGLVLQLNKKKWFKNTNITVKNKVLGKSGDGLLKFLVDIDEENEFGEIIKLTDYWERYGLFGVSFDVRCQENNQQITTKIINWKDGKNPLARGIILIEVSGKIKYLLLEKKFNLINFKNEIKSFSVAYPDFSDGKLIKLPQRIKKAIPDSTINKFIDLGYVYPEDSLIAGKTDIFALKVSIPKMELIDKTKVKMVELTELHTSIDIFKDAYLLAIITKLKFNNII</sequence>
<gene>
    <name evidence="1" type="ORF">COS78_02435</name>
</gene>
<protein>
    <submittedName>
        <fullName evidence="1">Uncharacterized protein</fullName>
    </submittedName>
</protein>
<comment type="caution">
    <text evidence="1">The sequence shown here is derived from an EMBL/GenBank/DDBJ whole genome shotgun (WGS) entry which is preliminary data.</text>
</comment>
<evidence type="ECO:0000313" key="2">
    <source>
        <dbReference type="Proteomes" id="UP000231407"/>
    </source>
</evidence>
<dbReference type="AlphaFoldDB" id="A0A2M7AS10"/>
<dbReference type="Proteomes" id="UP000231407">
    <property type="component" value="Unassembled WGS sequence"/>
</dbReference>
<dbReference type="EMBL" id="PEWA01000029">
    <property type="protein sequence ID" value="PIU73415.1"/>
    <property type="molecule type" value="Genomic_DNA"/>
</dbReference>
<evidence type="ECO:0000313" key="1">
    <source>
        <dbReference type="EMBL" id="PIU73415.1"/>
    </source>
</evidence>
<reference evidence="2" key="1">
    <citation type="submission" date="2017-09" db="EMBL/GenBank/DDBJ databases">
        <title>Depth-based differentiation of microbial function through sediment-hosted aquifers and enrichment of novel symbionts in the deep terrestrial subsurface.</title>
        <authorList>
            <person name="Probst A.J."/>
            <person name="Ladd B."/>
            <person name="Jarett J.K."/>
            <person name="Geller-Mcgrath D.E."/>
            <person name="Sieber C.M.K."/>
            <person name="Emerson J.B."/>
            <person name="Anantharaman K."/>
            <person name="Thomas B.C."/>
            <person name="Malmstrom R."/>
            <person name="Stieglmeier M."/>
            <person name="Klingl A."/>
            <person name="Woyke T."/>
            <person name="Ryan C.M."/>
            <person name="Banfield J.F."/>
        </authorList>
    </citation>
    <scope>NUCLEOTIDE SEQUENCE [LARGE SCALE GENOMIC DNA]</scope>
</reference>
<organism evidence="1 2">
    <name type="scientific">Candidatus Shapirobacteria bacterium CG06_land_8_20_14_3_00_40_12</name>
    <dbReference type="NCBI Taxonomy" id="1974881"/>
    <lineage>
        <taxon>Bacteria</taxon>
        <taxon>Candidatus Shapironibacteriota</taxon>
    </lineage>
</organism>
<accession>A0A2M7AS10</accession>
<proteinExistence type="predicted"/>
<name>A0A2M7AS10_9BACT</name>